<dbReference type="Proteomes" id="UP001596091">
    <property type="component" value="Unassembled WGS sequence"/>
</dbReference>
<comment type="caution">
    <text evidence="1">The sequence shown here is derived from an EMBL/GenBank/DDBJ whole genome shotgun (WGS) entry which is preliminary data.</text>
</comment>
<dbReference type="EMBL" id="JBHSPH010000009">
    <property type="protein sequence ID" value="MFC5864258.1"/>
    <property type="molecule type" value="Genomic_DNA"/>
</dbReference>
<organism evidence="1 2">
    <name type="scientific">Acidicapsa dinghuensis</name>
    <dbReference type="NCBI Taxonomy" id="2218256"/>
    <lineage>
        <taxon>Bacteria</taxon>
        <taxon>Pseudomonadati</taxon>
        <taxon>Acidobacteriota</taxon>
        <taxon>Terriglobia</taxon>
        <taxon>Terriglobales</taxon>
        <taxon>Acidobacteriaceae</taxon>
        <taxon>Acidicapsa</taxon>
    </lineage>
</organism>
<protein>
    <submittedName>
        <fullName evidence="1">Uncharacterized protein</fullName>
    </submittedName>
</protein>
<proteinExistence type="predicted"/>
<keyword evidence="2" id="KW-1185">Reference proteome</keyword>
<name>A0ABW1EJG8_9BACT</name>
<reference evidence="2" key="1">
    <citation type="journal article" date="2019" name="Int. J. Syst. Evol. Microbiol.">
        <title>The Global Catalogue of Microorganisms (GCM) 10K type strain sequencing project: providing services to taxonomists for standard genome sequencing and annotation.</title>
        <authorList>
            <consortium name="The Broad Institute Genomics Platform"/>
            <consortium name="The Broad Institute Genome Sequencing Center for Infectious Disease"/>
            <person name="Wu L."/>
            <person name="Ma J."/>
        </authorList>
    </citation>
    <scope>NUCLEOTIDE SEQUENCE [LARGE SCALE GENOMIC DNA]</scope>
    <source>
        <strain evidence="2">JCM 4087</strain>
    </source>
</reference>
<dbReference type="RefSeq" id="WP_263341993.1">
    <property type="nucleotide sequence ID" value="NZ_JAGSYH010000009.1"/>
</dbReference>
<evidence type="ECO:0000313" key="2">
    <source>
        <dbReference type="Proteomes" id="UP001596091"/>
    </source>
</evidence>
<accession>A0ABW1EJG8</accession>
<sequence>MRKNIPQGLKPIDLSGFNGTAEAVPFQNKRSHGFSAAFEDG</sequence>
<gene>
    <name evidence="1" type="ORF">ACFPT7_18275</name>
</gene>
<evidence type="ECO:0000313" key="1">
    <source>
        <dbReference type="EMBL" id="MFC5864258.1"/>
    </source>
</evidence>